<dbReference type="SMART" id="SM00028">
    <property type="entry name" value="TPR"/>
    <property type="match status" value="1"/>
</dbReference>
<dbReference type="InterPro" id="IPR011990">
    <property type="entry name" value="TPR-like_helical_dom_sf"/>
</dbReference>
<keyword evidence="7" id="KW-0812">Transmembrane</keyword>
<dbReference type="EMBL" id="JBHSGU010000002">
    <property type="protein sequence ID" value="MFC4700087.1"/>
    <property type="molecule type" value="Genomic_DNA"/>
</dbReference>
<feature type="repeat" description="TPR" evidence="5">
    <location>
        <begin position="169"/>
        <end position="202"/>
    </location>
</feature>
<feature type="transmembrane region" description="Helical" evidence="7">
    <location>
        <begin position="92"/>
        <end position="112"/>
    </location>
</feature>
<feature type="transmembrane region" description="Helical" evidence="7">
    <location>
        <begin position="6"/>
        <end position="24"/>
    </location>
</feature>
<dbReference type="InterPro" id="IPR056413">
    <property type="entry name" value="TPR_CcmH_CycH"/>
</dbReference>
<comment type="caution">
    <text evidence="10">The sequence shown here is derived from an EMBL/GenBank/DDBJ whole genome shotgun (WGS) entry which is preliminary data.</text>
</comment>
<feature type="compositionally biased region" description="Polar residues" evidence="6">
    <location>
        <begin position="298"/>
        <end position="309"/>
    </location>
</feature>
<dbReference type="NCBIfam" id="TIGR03142">
    <property type="entry name" value="cytochro_ccmI"/>
    <property type="match status" value="1"/>
</dbReference>
<evidence type="ECO:0000256" key="7">
    <source>
        <dbReference type="SAM" id="Phobius"/>
    </source>
</evidence>
<dbReference type="Gene3D" id="1.25.40.10">
    <property type="entry name" value="Tetratricopeptide repeat domain"/>
    <property type="match status" value="1"/>
</dbReference>
<evidence type="ECO:0000256" key="5">
    <source>
        <dbReference type="PROSITE-ProRule" id="PRU00339"/>
    </source>
</evidence>
<evidence type="ECO:0000256" key="1">
    <source>
        <dbReference type="ARBA" id="ARBA00004196"/>
    </source>
</evidence>
<keyword evidence="3" id="KW-0201">Cytochrome c-type biogenesis</keyword>
<keyword evidence="4 5" id="KW-0802">TPR repeat</keyword>
<dbReference type="PROSITE" id="PS50005">
    <property type="entry name" value="TPR"/>
    <property type="match status" value="1"/>
</dbReference>
<dbReference type="PANTHER" id="PTHR47870">
    <property type="entry name" value="CYTOCHROME C-TYPE BIOGENESIS PROTEIN CCMH"/>
    <property type="match status" value="1"/>
</dbReference>
<gene>
    <name evidence="10" type="primary">ccmI</name>
    <name evidence="10" type="ORF">ACFO4O_07970</name>
</gene>
<organism evidence="10 11">
    <name type="scientific">Glaciecola siphonariae</name>
    <dbReference type="NCBI Taxonomy" id="521012"/>
    <lineage>
        <taxon>Bacteria</taxon>
        <taxon>Pseudomonadati</taxon>
        <taxon>Pseudomonadota</taxon>
        <taxon>Gammaproteobacteria</taxon>
        <taxon>Alteromonadales</taxon>
        <taxon>Alteromonadaceae</taxon>
        <taxon>Glaciecola</taxon>
    </lineage>
</organism>
<evidence type="ECO:0000256" key="3">
    <source>
        <dbReference type="ARBA" id="ARBA00022748"/>
    </source>
</evidence>
<dbReference type="Pfam" id="PF23914">
    <property type="entry name" value="TPR_CcmH_CycH"/>
    <property type="match status" value="1"/>
</dbReference>
<dbReference type="PROSITE" id="PS50293">
    <property type="entry name" value="TPR_REGION"/>
    <property type="match status" value="1"/>
</dbReference>
<feature type="region of interest" description="Disordered" evidence="6">
    <location>
        <begin position="298"/>
        <end position="332"/>
    </location>
</feature>
<dbReference type="InterPro" id="IPR019734">
    <property type="entry name" value="TPR_rpt"/>
</dbReference>
<dbReference type="InterPro" id="IPR017560">
    <property type="entry name" value="Cyt_c_biogenesis_CcmI"/>
</dbReference>
<dbReference type="Proteomes" id="UP001595897">
    <property type="component" value="Unassembled WGS sequence"/>
</dbReference>
<evidence type="ECO:0000313" key="10">
    <source>
        <dbReference type="EMBL" id="MFC4700087.1"/>
    </source>
</evidence>
<feature type="domain" description="Cytochrome c-type biogenesis protein H Ig-like" evidence="8">
    <location>
        <begin position="336"/>
        <end position="446"/>
    </location>
</feature>
<keyword evidence="7" id="KW-1133">Transmembrane helix</keyword>
<dbReference type="InterPro" id="IPR056412">
    <property type="entry name" value="Ig_CycH"/>
</dbReference>
<evidence type="ECO:0000256" key="2">
    <source>
        <dbReference type="ARBA" id="ARBA00022737"/>
    </source>
</evidence>
<evidence type="ECO:0000256" key="4">
    <source>
        <dbReference type="ARBA" id="ARBA00022803"/>
    </source>
</evidence>
<feature type="domain" description="Cytochrome c-type biogenesis protein H TPR" evidence="9">
    <location>
        <begin position="126"/>
        <end position="274"/>
    </location>
</feature>
<dbReference type="InterPro" id="IPR051263">
    <property type="entry name" value="C-type_cytochrome_biogenesis"/>
</dbReference>
<keyword evidence="2" id="KW-0677">Repeat</keyword>
<keyword evidence="7" id="KW-0472">Membrane</keyword>
<dbReference type="SUPFAM" id="SSF48452">
    <property type="entry name" value="TPR-like"/>
    <property type="match status" value="1"/>
</dbReference>
<keyword evidence="11" id="KW-1185">Reference proteome</keyword>
<feature type="compositionally biased region" description="Low complexity" evidence="6">
    <location>
        <begin position="310"/>
        <end position="322"/>
    </location>
</feature>
<evidence type="ECO:0000256" key="6">
    <source>
        <dbReference type="SAM" id="MobiDB-lite"/>
    </source>
</evidence>
<name>A0ABV9LU96_9ALTE</name>
<protein>
    <submittedName>
        <fullName evidence="10">C-type cytochrome biogenesis protein CcmI</fullName>
    </submittedName>
</protein>
<evidence type="ECO:0000259" key="9">
    <source>
        <dbReference type="Pfam" id="PF23914"/>
    </source>
</evidence>
<dbReference type="RefSeq" id="WP_382407206.1">
    <property type="nucleotide sequence ID" value="NZ_JBHSGU010000002.1"/>
</dbReference>
<evidence type="ECO:0000259" key="8">
    <source>
        <dbReference type="Pfam" id="PF23892"/>
    </source>
</evidence>
<accession>A0ABV9LU96</accession>
<evidence type="ECO:0000313" key="11">
    <source>
        <dbReference type="Proteomes" id="UP001595897"/>
    </source>
</evidence>
<reference evidence="11" key="1">
    <citation type="journal article" date="2019" name="Int. J. Syst. Evol. Microbiol.">
        <title>The Global Catalogue of Microorganisms (GCM) 10K type strain sequencing project: providing services to taxonomists for standard genome sequencing and annotation.</title>
        <authorList>
            <consortium name="The Broad Institute Genomics Platform"/>
            <consortium name="The Broad Institute Genome Sequencing Center for Infectious Disease"/>
            <person name="Wu L."/>
            <person name="Ma J."/>
        </authorList>
    </citation>
    <scope>NUCLEOTIDE SEQUENCE [LARGE SCALE GENOMIC DNA]</scope>
    <source>
        <strain evidence="11">KACC 12507</strain>
    </source>
</reference>
<proteinExistence type="predicted"/>
<dbReference type="Pfam" id="PF23892">
    <property type="entry name" value="Ig_CycH"/>
    <property type="match status" value="1"/>
</dbReference>
<dbReference type="PANTHER" id="PTHR47870:SF1">
    <property type="entry name" value="CYTOCHROME C-TYPE BIOGENESIS PROTEIN CCMH"/>
    <property type="match status" value="1"/>
</dbReference>
<comment type="subcellular location">
    <subcellularLocation>
        <location evidence="1">Cell envelope</location>
    </subcellularLocation>
</comment>
<sequence length="450" mass="49380">MTQFYIYGAVLIMLSLLFVFIPLLRKAKRNRLQLTNANVVKQRIAELEREVEEGLISEKDKLSAVRELKLALVEETYDVADMSIDDAAGSKINWLVLATLTLPAVLVGVWVYHSANQLDGLEEYIAAQTQAADLTARIQGQNGAQVTPNDYANFALVIRERLRKTPEDVEGWRLLGQVQMAIGRMEESVAAFEKALDLDPRNEELRERYAQALMASGTEDTLQNAKRQVQYLLTLSPNNRDYRLLLTVVATQLGEAELAAQNFLMISNELSPSSNFYQSLVAQLVNIGVSRERITGTSLPASSADNEMQSANAAAPSSSDNAYGDQANSGDEQTGVSVEISLADSLRSKLPSAGFLIVFAQNAQAESRMPLAVKRLPLNGFPIRVELSDNDAMMPGMTLSSADTVRIVARVSADADVMPSQGELQGEIDSITLIKGQVQTRQIQINKELM</sequence>